<dbReference type="InterPro" id="IPR033337">
    <property type="entry name" value="TORTIFOLIA1/SINE1-2"/>
</dbReference>
<comment type="caution">
    <text evidence="4">The sequence shown here is derived from an EMBL/GenBank/DDBJ whole genome shotgun (WGS) entry which is preliminary data.</text>
</comment>
<gene>
    <name evidence="4" type="ORF">WJX84_009795</name>
</gene>
<dbReference type="InterPro" id="IPR057600">
    <property type="entry name" value="TORTIFOLIA1/SINE1-2_N"/>
</dbReference>
<protein>
    <recommendedName>
        <fullName evidence="3">TORTIFOLIA1/SINE1-2 N-terminal domain-containing protein</fullName>
    </recommendedName>
</protein>
<dbReference type="Pfam" id="PF24714">
    <property type="entry name" value="TOR1L1_N"/>
    <property type="match status" value="1"/>
</dbReference>
<feature type="coiled-coil region" evidence="1">
    <location>
        <begin position="579"/>
        <end position="613"/>
    </location>
</feature>
<accession>A0AAW1SUG9</accession>
<proteinExistence type="predicted"/>
<dbReference type="GO" id="GO:0005874">
    <property type="term" value="C:microtubule"/>
    <property type="evidence" value="ECO:0007669"/>
    <property type="project" value="InterPro"/>
</dbReference>
<keyword evidence="1" id="KW-0175">Coiled coil</keyword>
<feature type="compositionally biased region" description="Polar residues" evidence="2">
    <location>
        <begin position="1"/>
        <end position="18"/>
    </location>
</feature>
<feature type="region of interest" description="Disordered" evidence="2">
    <location>
        <begin position="1"/>
        <end position="25"/>
    </location>
</feature>
<evidence type="ECO:0000313" key="5">
    <source>
        <dbReference type="Proteomes" id="UP001485043"/>
    </source>
</evidence>
<dbReference type="SUPFAM" id="SSF48371">
    <property type="entry name" value="ARM repeat"/>
    <property type="match status" value="1"/>
</dbReference>
<name>A0AAW1SUG9_9CHLO</name>
<evidence type="ECO:0000313" key="4">
    <source>
        <dbReference type="EMBL" id="KAK9860343.1"/>
    </source>
</evidence>
<evidence type="ECO:0000256" key="1">
    <source>
        <dbReference type="SAM" id="Coils"/>
    </source>
</evidence>
<keyword evidence="5" id="KW-1185">Reference proteome</keyword>
<dbReference type="EMBL" id="JALJOV010000854">
    <property type="protein sequence ID" value="KAK9860343.1"/>
    <property type="molecule type" value="Genomic_DNA"/>
</dbReference>
<dbReference type="InterPro" id="IPR016024">
    <property type="entry name" value="ARM-type_fold"/>
</dbReference>
<dbReference type="InterPro" id="IPR011989">
    <property type="entry name" value="ARM-like"/>
</dbReference>
<dbReference type="Proteomes" id="UP001485043">
    <property type="component" value="Unassembled WGS sequence"/>
</dbReference>
<feature type="region of interest" description="Disordered" evidence="2">
    <location>
        <begin position="366"/>
        <end position="448"/>
    </location>
</feature>
<dbReference type="PANTHER" id="PTHR31355">
    <property type="entry name" value="MICROTUBULE-ASSOCIATED PROTEIN TORTIFOLIA1"/>
    <property type="match status" value="1"/>
</dbReference>
<organism evidence="4 5">
    <name type="scientific">Apatococcus fuscideae</name>
    <dbReference type="NCBI Taxonomy" id="2026836"/>
    <lineage>
        <taxon>Eukaryota</taxon>
        <taxon>Viridiplantae</taxon>
        <taxon>Chlorophyta</taxon>
        <taxon>core chlorophytes</taxon>
        <taxon>Trebouxiophyceae</taxon>
        <taxon>Chlorellales</taxon>
        <taxon>Chlorellaceae</taxon>
        <taxon>Apatococcus</taxon>
    </lineage>
</organism>
<dbReference type="AlphaFoldDB" id="A0AAW1SUG9"/>
<reference evidence="4 5" key="1">
    <citation type="journal article" date="2024" name="Nat. Commun.">
        <title>Phylogenomics reveals the evolutionary origins of lichenization in chlorophyte algae.</title>
        <authorList>
            <person name="Puginier C."/>
            <person name="Libourel C."/>
            <person name="Otte J."/>
            <person name="Skaloud P."/>
            <person name="Haon M."/>
            <person name="Grisel S."/>
            <person name="Petersen M."/>
            <person name="Berrin J.G."/>
            <person name="Delaux P.M."/>
            <person name="Dal Grande F."/>
            <person name="Keller J."/>
        </authorList>
    </citation>
    <scope>NUCLEOTIDE SEQUENCE [LARGE SCALE GENOMIC DNA]</scope>
    <source>
        <strain evidence="4 5">SAG 2523</strain>
    </source>
</reference>
<feature type="compositionally biased region" description="Polar residues" evidence="2">
    <location>
        <begin position="537"/>
        <end position="552"/>
    </location>
</feature>
<evidence type="ECO:0000256" key="2">
    <source>
        <dbReference type="SAM" id="MobiDB-lite"/>
    </source>
</evidence>
<sequence>MAPINTRQGSPQVATATDKSQKQKDRALNALSKLGDRDTQKNAIADLTAMTREADAESVGTLVSCICSGGTERKVSARKESVRLLSELCTPACPAHQTVLQRPLIGKVITFLKARFKDTDSSVREATATAFGLIAANLEASQSSFCTGDTSSNPVLRAIFESLGAQQKEVDLAASQALSKVVDSTPPITPALWKQLLRWLNTPFFEGNQYIIAAIANLGPEGAMPCGLILGGHDIVSQFLPSIVGCTGTSSSGGSGLAVALASSDWQTRRAAAEALQALAIAFGPALDTEAPKSLGKSDEMAKPSSLRASAALNGNCRYDKVRMVRTAATEASAAYTYVQEFRQSGKDAGEWPGFCAARIMAGKENAAQSPGIAREKLRTSSSGTVSSPAPAALSTAGSDGPSAAALGRQGSSRYPPAAQNSPAMLTPESMRPAWSSHTTRGEPTRRGSAHLIAPVDIVETASAGSDRETVPSSIFAASRKLQGPDAHPVPEAQMVSTTDGHGLVSMQQPIPQANGSPGAPLYGGESPIPAEHRDGTPQTGNGVTPHQTQSPHLAGLVHTHPSLAPFTPLPPVVNEGRVAHLERTIEDMQAGMDVMQRRMGDLEALVQQLQQQLPA</sequence>
<dbReference type="Gene3D" id="1.25.10.10">
    <property type="entry name" value="Leucine-rich Repeat Variant"/>
    <property type="match status" value="1"/>
</dbReference>
<feature type="non-terminal residue" evidence="4">
    <location>
        <position position="616"/>
    </location>
</feature>
<evidence type="ECO:0000259" key="3">
    <source>
        <dbReference type="Pfam" id="PF24714"/>
    </source>
</evidence>
<feature type="domain" description="TORTIFOLIA1/SINE1-2 N-terminal" evidence="3">
    <location>
        <begin position="24"/>
        <end position="334"/>
    </location>
</feature>
<dbReference type="GO" id="GO:0008017">
    <property type="term" value="F:microtubule binding"/>
    <property type="evidence" value="ECO:0007669"/>
    <property type="project" value="InterPro"/>
</dbReference>
<feature type="region of interest" description="Disordered" evidence="2">
    <location>
        <begin position="524"/>
        <end position="554"/>
    </location>
</feature>
<dbReference type="PANTHER" id="PTHR31355:SF7">
    <property type="entry name" value="MICROTUBULE-ASSOCIATED PROTEIN TORTIFOLIA1"/>
    <property type="match status" value="1"/>
</dbReference>